<evidence type="ECO:0000259" key="11">
    <source>
        <dbReference type="Pfam" id="PF04234"/>
    </source>
</evidence>
<dbReference type="InterPro" id="IPR007348">
    <property type="entry name" value="CopC_dom"/>
</dbReference>
<dbReference type="Pfam" id="PF04234">
    <property type="entry name" value="CopC"/>
    <property type="match status" value="1"/>
</dbReference>
<keyword evidence="6 9" id="KW-1133">Transmembrane helix</keyword>
<accession>A0ABU6P3K1</accession>
<dbReference type="EMBL" id="JARTFS010000018">
    <property type="protein sequence ID" value="MED4403603.1"/>
    <property type="molecule type" value="Genomic_DNA"/>
</dbReference>
<keyword evidence="4" id="KW-0479">Metal-binding</keyword>
<dbReference type="InterPro" id="IPR014755">
    <property type="entry name" value="Cu-Rt/internalin_Ig-like"/>
</dbReference>
<feature type="transmembrane region" description="Helical" evidence="9">
    <location>
        <begin position="323"/>
        <end position="342"/>
    </location>
</feature>
<evidence type="ECO:0000256" key="1">
    <source>
        <dbReference type="ARBA" id="ARBA00004651"/>
    </source>
</evidence>
<feature type="signal peptide" evidence="10">
    <location>
        <begin position="1"/>
        <end position="22"/>
    </location>
</feature>
<evidence type="ECO:0000259" key="12">
    <source>
        <dbReference type="Pfam" id="PF05425"/>
    </source>
</evidence>
<evidence type="ECO:0000256" key="7">
    <source>
        <dbReference type="ARBA" id="ARBA00023008"/>
    </source>
</evidence>
<gene>
    <name evidence="13" type="ORF">P9271_20035</name>
</gene>
<evidence type="ECO:0000256" key="5">
    <source>
        <dbReference type="ARBA" id="ARBA00022729"/>
    </source>
</evidence>
<reference evidence="13 14" key="1">
    <citation type="submission" date="2023-03" db="EMBL/GenBank/DDBJ databases">
        <title>Bacillus Genome Sequencing.</title>
        <authorList>
            <person name="Dunlap C."/>
        </authorList>
    </citation>
    <scope>NUCLEOTIDE SEQUENCE [LARGE SCALE GENOMIC DNA]</scope>
    <source>
        <strain evidence="13 14">NRS-1717</strain>
    </source>
</reference>
<feature type="transmembrane region" description="Helical" evidence="9">
    <location>
        <begin position="144"/>
        <end position="164"/>
    </location>
</feature>
<evidence type="ECO:0000313" key="13">
    <source>
        <dbReference type="EMBL" id="MED4403603.1"/>
    </source>
</evidence>
<evidence type="ECO:0000256" key="8">
    <source>
        <dbReference type="ARBA" id="ARBA00023136"/>
    </source>
</evidence>
<dbReference type="Gene3D" id="2.60.40.1220">
    <property type="match status" value="1"/>
</dbReference>
<evidence type="ECO:0000256" key="3">
    <source>
        <dbReference type="ARBA" id="ARBA00022692"/>
    </source>
</evidence>
<protein>
    <submittedName>
        <fullName evidence="13">Copper resistance CopC/CopD family protein</fullName>
    </submittedName>
</protein>
<evidence type="ECO:0000313" key="14">
    <source>
        <dbReference type="Proteomes" id="UP001342826"/>
    </source>
</evidence>
<feature type="domain" description="Copper resistance protein D" evidence="12">
    <location>
        <begin position="324"/>
        <end position="410"/>
    </location>
</feature>
<keyword evidence="8 9" id="KW-0472">Membrane</keyword>
<dbReference type="Proteomes" id="UP001342826">
    <property type="component" value="Unassembled WGS sequence"/>
</dbReference>
<feature type="chain" id="PRO_5045765507" evidence="10">
    <location>
        <begin position="23"/>
        <end position="530"/>
    </location>
</feature>
<evidence type="ECO:0000256" key="4">
    <source>
        <dbReference type="ARBA" id="ARBA00022723"/>
    </source>
</evidence>
<dbReference type="RefSeq" id="WP_328015807.1">
    <property type="nucleotide sequence ID" value="NZ_JARTFS010000018.1"/>
</dbReference>
<evidence type="ECO:0000256" key="10">
    <source>
        <dbReference type="SAM" id="SignalP"/>
    </source>
</evidence>
<comment type="caution">
    <text evidence="13">The sequence shown here is derived from an EMBL/GenBank/DDBJ whole genome shotgun (WGS) entry which is preliminary data.</text>
</comment>
<keyword evidence="2" id="KW-1003">Cell membrane</keyword>
<evidence type="ECO:0000256" key="2">
    <source>
        <dbReference type="ARBA" id="ARBA00022475"/>
    </source>
</evidence>
<feature type="transmembrane region" description="Helical" evidence="9">
    <location>
        <begin position="258"/>
        <end position="279"/>
    </location>
</feature>
<feature type="transmembrane region" description="Helical" evidence="9">
    <location>
        <begin position="220"/>
        <end position="246"/>
    </location>
</feature>
<dbReference type="PANTHER" id="PTHR34820">
    <property type="entry name" value="INNER MEMBRANE PROTEIN YEBZ"/>
    <property type="match status" value="1"/>
</dbReference>
<dbReference type="SUPFAM" id="SSF81296">
    <property type="entry name" value="E set domains"/>
    <property type="match status" value="1"/>
</dbReference>
<dbReference type="PANTHER" id="PTHR34820:SF4">
    <property type="entry name" value="INNER MEMBRANE PROTEIN YEBZ"/>
    <property type="match status" value="1"/>
</dbReference>
<keyword evidence="7" id="KW-0186">Copper</keyword>
<feature type="transmembrane region" description="Helical" evidence="9">
    <location>
        <begin position="394"/>
        <end position="413"/>
    </location>
</feature>
<name>A0ABU6P3K1_9BACI</name>
<feature type="transmembrane region" description="Helical" evidence="9">
    <location>
        <begin position="179"/>
        <end position="200"/>
    </location>
</feature>
<dbReference type="InterPro" id="IPR032694">
    <property type="entry name" value="CopC/D"/>
</dbReference>
<organism evidence="13 14">
    <name type="scientific">Metabacillus fastidiosus</name>
    <dbReference type="NCBI Taxonomy" id="1458"/>
    <lineage>
        <taxon>Bacteria</taxon>
        <taxon>Bacillati</taxon>
        <taxon>Bacillota</taxon>
        <taxon>Bacilli</taxon>
        <taxon>Bacillales</taxon>
        <taxon>Bacillaceae</taxon>
        <taxon>Metabacillus</taxon>
    </lineage>
</organism>
<feature type="domain" description="CopC" evidence="11">
    <location>
        <begin position="21"/>
        <end position="116"/>
    </location>
</feature>
<dbReference type="InterPro" id="IPR008457">
    <property type="entry name" value="Cu-R_CopD_dom"/>
</dbReference>
<evidence type="ECO:0000256" key="6">
    <source>
        <dbReference type="ARBA" id="ARBA00022989"/>
    </source>
</evidence>
<feature type="transmembrane region" description="Helical" evidence="9">
    <location>
        <begin position="362"/>
        <end position="382"/>
    </location>
</feature>
<keyword evidence="5 10" id="KW-0732">Signal</keyword>
<feature type="transmembrane region" description="Helical" evidence="9">
    <location>
        <begin position="291"/>
        <end position="311"/>
    </location>
</feature>
<keyword evidence="3 9" id="KW-0812">Transmembrane</keyword>
<proteinExistence type="predicted"/>
<evidence type="ECO:0000256" key="9">
    <source>
        <dbReference type="SAM" id="Phobius"/>
    </source>
</evidence>
<sequence>MAFLSLFILLLLSLPLQVSAHAYVVTSNPEENEILEKAPETVTIEFNETIQKGFNSLIVRNEEGKRVDLKDAYIDPQNKKIFHTGLEDGLKDGVYTVEWRVVSADGHSVRGLIPFGIGTAEKIGKLHVEQERYVPPADIIIHRIVTYTSFSLFIGVILFVLFLYKQADVHHLVRKRSQLLMRISLIGIAVSILLSMPLQITKNANVSWLKAFNPLLIKEAIVSTTAGYIWVIQVVVLVLLIITAFFAGKTLFSMKRWILPFILYSCLLIGEAVNGHAGGSAYKEFVIGLDFLHILSAAIWVGGLASIFLIVRGNKNLLRESIISFSPIAMYTVITLFFSGILNSVFFIPSLNALVTTDYGRAFLIKVGLFLIMLIFGVLHFIRGKKTGNKKTIGTELMIGVVIVIVTAVLTNLPTPVPEPKPFIESYRFEDMTEISVEITPNTAGINTFNVSIQTVEGEPIENIEQVTIAVSKMNEKEKEKTFQVQNVEPGFFTAKGLYLTSSGRHKIQVHVLTKSLETYDHAFYTRVGK</sequence>
<comment type="subcellular location">
    <subcellularLocation>
        <location evidence="1">Cell membrane</location>
        <topology evidence="1">Multi-pass membrane protein</topology>
    </subcellularLocation>
</comment>
<dbReference type="Pfam" id="PF05425">
    <property type="entry name" value="CopD"/>
    <property type="match status" value="1"/>
</dbReference>
<keyword evidence="14" id="KW-1185">Reference proteome</keyword>
<dbReference type="InterPro" id="IPR014756">
    <property type="entry name" value="Ig_E-set"/>
</dbReference>